<sequence>MELIIESGATKTDYCLTDTREVKMRFPGPGVNLATMDMDTVSLVIRDAVSRLSPCLDGPEAGGAGSVEKVHFYAAGLSSGDRRPEKMLRELFPAASVECLSDLMAAARAVCGRRSGMALILGTGSNSCLYDGERIVRNIRPCGYVLGDFGSGAALGKRFLADYLQGLLPGALEEDFRREYGLCYDDVVASVYKGDAPARYLASFAPYVVSVYRGGDGGRELGPESRGYVRSVLEENFRLFFRRCVVPYGQKGCPAGVVGSFGCACRDVLEEVAALEGISIGCFLASPMDGLITYHLD</sequence>
<reference evidence="1" key="1">
    <citation type="submission" date="2020-10" db="EMBL/GenBank/DDBJ databases">
        <authorList>
            <person name="Gilroy R."/>
        </authorList>
    </citation>
    <scope>NUCLEOTIDE SEQUENCE</scope>
    <source>
        <strain evidence="1">2478</strain>
    </source>
</reference>
<evidence type="ECO:0000313" key="1">
    <source>
        <dbReference type="EMBL" id="MBO8479180.1"/>
    </source>
</evidence>
<accession>A0A9D9NMR8</accession>
<dbReference type="InterPro" id="IPR043129">
    <property type="entry name" value="ATPase_NBD"/>
</dbReference>
<dbReference type="CDD" id="cd24079">
    <property type="entry name" value="ASKHA_NBD_PG1100-like"/>
    <property type="match status" value="1"/>
</dbReference>
<dbReference type="SUPFAM" id="SSF53067">
    <property type="entry name" value="Actin-like ATPase domain"/>
    <property type="match status" value="2"/>
</dbReference>
<proteinExistence type="predicted"/>
<dbReference type="PANTHER" id="PTHR43190:SF3">
    <property type="entry name" value="N-ACETYL-D-GLUCOSAMINE KINASE"/>
    <property type="match status" value="1"/>
</dbReference>
<name>A0A9D9NMR8_9BACT</name>
<dbReference type="InterPro" id="IPR052519">
    <property type="entry name" value="Euk-type_GlcNAc_Kinase"/>
</dbReference>
<reference evidence="1" key="2">
    <citation type="journal article" date="2021" name="PeerJ">
        <title>Extensive microbial diversity within the chicken gut microbiome revealed by metagenomics and culture.</title>
        <authorList>
            <person name="Gilroy R."/>
            <person name="Ravi A."/>
            <person name="Getino M."/>
            <person name="Pursley I."/>
            <person name="Horton D.L."/>
            <person name="Alikhan N.F."/>
            <person name="Baker D."/>
            <person name="Gharbi K."/>
            <person name="Hall N."/>
            <person name="Watson M."/>
            <person name="Adriaenssens E.M."/>
            <person name="Foster-Nyarko E."/>
            <person name="Jarju S."/>
            <person name="Secka A."/>
            <person name="Antonio M."/>
            <person name="Oren A."/>
            <person name="Chaudhuri R.R."/>
            <person name="La Ragione R."/>
            <person name="Hildebrand F."/>
            <person name="Pallen M.J."/>
        </authorList>
    </citation>
    <scope>NUCLEOTIDE SEQUENCE</scope>
    <source>
        <strain evidence="1">2478</strain>
    </source>
</reference>
<dbReference type="EMBL" id="JADILZ010000095">
    <property type="protein sequence ID" value="MBO8479180.1"/>
    <property type="molecule type" value="Genomic_DNA"/>
</dbReference>
<comment type="caution">
    <text evidence="1">The sequence shown here is derived from an EMBL/GenBank/DDBJ whole genome shotgun (WGS) entry which is preliminary data.</text>
</comment>
<dbReference type="Gene3D" id="1.10.720.160">
    <property type="match status" value="1"/>
</dbReference>
<evidence type="ECO:0000313" key="2">
    <source>
        <dbReference type="Proteomes" id="UP000823771"/>
    </source>
</evidence>
<protein>
    <submittedName>
        <fullName evidence="1">ATPase</fullName>
    </submittedName>
</protein>
<organism evidence="1 2">
    <name type="scientific">Candidatus Cryptobacteroides excrementipullorum</name>
    <dbReference type="NCBI Taxonomy" id="2840761"/>
    <lineage>
        <taxon>Bacteria</taxon>
        <taxon>Pseudomonadati</taxon>
        <taxon>Bacteroidota</taxon>
        <taxon>Bacteroidia</taxon>
        <taxon>Bacteroidales</taxon>
        <taxon>Candidatus Cryptobacteroides</taxon>
    </lineage>
</organism>
<gene>
    <name evidence="1" type="ORF">IAB80_09895</name>
</gene>
<dbReference type="AlphaFoldDB" id="A0A9D9NMR8"/>
<dbReference type="PANTHER" id="PTHR43190">
    <property type="entry name" value="N-ACETYL-D-GLUCOSAMINE KINASE"/>
    <property type="match status" value="1"/>
</dbReference>
<dbReference type="Gene3D" id="3.30.420.40">
    <property type="match status" value="2"/>
</dbReference>
<dbReference type="Proteomes" id="UP000823771">
    <property type="component" value="Unassembled WGS sequence"/>
</dbReference>